<sequence>MEFLGSVAGILQMVIGTILANTGSGGSGSGW</sequence>
<dbReference type="Proteomes" id="UP001251217">
    <property type="component" value="Unassembled WGS sequence"/>
</dbReference>
<gene>
    <name evidence="1" type="ORF">J2W56_003783</name>
</gene>
<name>A0ABU1XHK8_9NOCA</name>
<dbReference type="EMBL" id="JAVDWW010000006">
    <property type="protein sequence ID" value="MDR7170032.1"/>
    <property type="molecule type" value="Genomic_DNA"/>
</dbReference>
<proteinExistence type="predicted"/>
<evidence type="ECO:0000313" key="2">
    <source>
        <dbReference type="Proteomes" id="UP001251217"/>
    </source>
</evidence>
<accession>A0ABU1XHK8</accession>
<protein>
    <submittedName>
        <fullName evidence="1">Uncharacterized protein</fullName>
    </submittedName>
</protein>
<organism evidence="1 2">
    <name type="scientific">Nocardia kruczakiae</name>
    <dbReference type="NCBI Taxonomy" id="261477"/>
    <lineage>
        <taxon>Bacteria</taxon>
        <taxon>Bacillati</taxon>
        <taxon>Actinomycetota</taxon>
        <taxon>Actinomycetes</taxon>
        <taxon>Mycobacteriales</taxon>
        <taxon>Nocardiaceae</taxon>
        <taxon>Nocardia</taxon>
    </lineage>
</organism>
<comment type="caution">
    <text evidence="1">The sequence shown here is derived from an EMBL/GenBank/DDBJ whole genome shotgun (WGS) entry which is preliminary data.</text>
</comment>
<reference evidence="1 2" key="1">
    <citation type="submission" date="2023-07" db="EMBL/GenBank/DDBJ databases">
        <title>Sorghum-associated microbial communities from plants grown in Nebraska, USA.</title>
        <authorList>
            <person name="Schachtman D."/>
        </authorList>
    </citation>
    <scope>NUCLEOTIDE SEQUENCE [LARGE SCALE GENOMIC DNA]</scope>
    <source>
        <strain evidence="1 2">4272</strain>
    </source>
</reference>
<evidence type="ECO:0000313" key="1">
    <source>
        <dbReference type="EMBL" id="MDR7170032.1"/>
    </source>
</evidence>
<keyword evidence="2" id="KW-1185">Reference proteome</keyword>